<dbReference type="PANTHER" id="PTHR24567:SF74">
    <property type="entry name" value="HTH-TYPE TRANSCRIPTIONAL REGULATOR ARCR"/>
    <property type="match status" value="1"/>
</dbReference>
<keyword evidence="2" id="KW-0238">DNA-binding</keyword>
<evidence type="ECO:0000256" key="3">
    <source>
        <dbReference type="ARBA" id="ARBA00023163"/>
    </source>
</evidence>
<evidence type="ECO:0000259" key="4">
    <source>
        <dbReference type="SMART" id="SM00419"/>
    </source>
</evidence>
<dbReference type="GO" id="GO:0005829">
    <property type="term" value="C:cytosol"/>
    <property type="evidence" value="ECO:0007669"/>
    <property type="project" value="TreeGrafter"/>
</dbReference>
<dbReference type="GO" id="GO:0003700">
    <property type="term" value="F:DNA-binding transcription factor activity"/>
    <property type="evidence" value="ECO:0007669"/>
    <property type="project" value="TreeGrafter"/>
</dbReference>
<dbReference type="InterPro" id="IPR036390">
    <property type="entry name" value="WH_DNA-bd_sf"/>
</dbReference>
<evidence type="ECO:0000313" key="6">
    <source>
        <dbReference type="Proteomes" id="UP001139311"/>
    </source>
</evidence>
<feature type="domain" description="HTH crp-type" evidence="4">
    <location>
        <begin position="164"/>
        <end position="212"/>
    </location>
</feature>
<dbReference type="InterPro" id="IPR018490">
    <property type="entry name" value="cNMP-bd_dom_sf"/>
</dbReference>
<comment type="caution">
    <text evidence="5">The sequence shown here is derived from an EMBL/GenBank/DDBJ whole genome shotgun (WGS) entry which is preliminary data.</text>
</comment>
<keyword evidence="3" id="KW-0804">Transcription</keyword>
<protein>
    <submittedName>
        <fullName evidence="5">Crp/Fnr family transcriptional regulator</fullName>
    </submittedName>
</protein>
<dbReference type="SUPFAM" id="SSF51206">
    <property type="entry name" value="cAMP-binding domain-like"/>
    <property type="match status" value="1"/>
</dbReference>
<dbReference type="GO" id="GO:0003677">
    <property type="term" value="F:DNA binding"/>
    <property type="evidence" value="ECO:0007669"/>
    <property type="project" value="UniProtKB-KW"/>
</dbReference>
<dbReference type="Gene3D" id="2.60.120.10">
    <property type="entry name" value="Jelly Rolls"/>
    <property type="match status" value="1"/>
</dbReference>
<dbReference type="InterPro" id="IPR014710">
    <property type="entry name" value="RmlC-like_jellyroll"/>
</dbReference>
<accession>A0A9X1L7F4</accession>
<dbReference type="InterPro" id="IPR000595">
    <property type="entry name" value="cNMP-bd_dom"/>
</dbReference>
<dbReference type="CDD" id="cd00038">
    <property type="entry name" value="CAP_ED"/>
    <property type="match status" value="1"/>
</dbReference>
<keyword evidence="1" id="KW-0805">Transcription regulation</keyword>
<organism evidence="5 6">
    <name type="scientific">Roseicella aerolata</name>
    <dbReference type="NCBI Taxonomy" id="2883479"/>
    <lineage>
        <taxon>Bacteria</taxon>
        <taxon>Pseudomonadati</taxon>
        <taxon>Pseudomonadota</taxon>
        <taxon>Alphaproteobacteria</taxon>
        <taxon>Acetobacterales</taxon>
        <taxon>Roseomonadaceae</taxon>
        <taxon>Roseicella</taxon>
    </lineage>
</organism>
<dbReference type="InterPro" id="IPR012318">
    <property type="entry name" value="HTH_CRP"/>
</dbReference>
<dbReference type="RefSeq" id="WP_226607355.1">
    <property type="nucleotide sequence ID" value="NZ_JAJAQI010000011.1"/>
</dbReference>
<dbReference type="Proteomes" id="UP001139311">
    <property type="component" value="Unassembled WGS sequence"/>
</dbReference>
<evidence type="ECO:0000313" key="5">
    <source>
        <dbReference type="EMBL" id="MCB4821906.1"/>
    </source>
</evidence>
<sequence>MAPSDSRSVPRNGLLAALPPEDLARFRRRLELVDLPLRHVLHAPDAPIGAVHFPETSWISLLAMLEGGDAAGVGMIGREGMVGLPLLYGTDQSPFEAMAQMGGNALRLDAAAFRDALEHSPALRALLLRYARAFSTQVSWTAACNGRHLLEQRLTRWMLIAHDRAGGDDFPMTHEFLAMMLGVRRAGVTVAAGALQRAGLIRYDRGRITVSDRRGLEAAACECYGMVRREFRRLLGPEAEG</sequence>
<dbReference type="Pfam" id="PF13545">
    <property type="entry name" value="HTH_Crp_2"/>
    <property type="match status" value="1"/>
</dbReference>
<dbReference type="SUPFAM" id="SSF46785">
    <property type="entry name" value="Winged helix' DNA-binding domain"/>
    <property type="match status" value="1"/>
</dbReference>
<reference evidence="5" key="1">
    <citation type="submission" date="2021-10" db="EMBL/GenBank/DDBJ databases">
        <title>Roseicella aerolatum sp. nov., isolated from aerosols of e-waste dismantling site.</title>
        <authorList>
            <person name="Qin T."/>
        </authorList>
    </citation>
    <scope>NUCLEOTIDE SEQUENCE</scope>
    <source>
        <strain evidence="5">GB24</strain>
    </source>
</reference>
<proteinExistence type="predicted"/>
<name>A0A9X1L7F4_9PROT</name>
<evidence type="ECO:0000256" key="1">
    <source>
        <dbReference type="ARBA" id="ARBA00023015"/>
    </source>
</evidence>
<dbReference type="AlphaFoldDB" id="A0A9X1L7F4"/>
<dbReference type="PANTHER" id="PTHR24567">
    <property type="entry name" value="CRP FAMILY TRANSCRIPTIONAL REGULATORY PROTEIN"/>
    <property type="match status" value="1"/>
</dbReference>
<evidence type="ECO:0000256" key="2">
    <source>
        <dbReference type="ARBA" id="ARBA00023125"/>
    </source>
</evidence>
<dbReference type="EMBL" id="JAJAQI010000011">
    <property type="protein sequence ID" value="MCB4821906.1"/>
    <property type="molecule type" value="Genomic_DNA"/>
</dbReference>
<dbReference type="SMART" id="SM00419">
    <property type="entry name" value="HTH_CRP"/>
    <property type="match status" value="1"/>
</dbReference>
<keyword evidence="6" id="KW-1185">Reference proteome</keyword>
<dbReference type="InterPro" id="IPR050397">
    <property type="entry name" value="Env_Response_Regulators"/>
</dbReference>
<gene>
    <name evidence="5" type="ORF">LHA35_09195</name>
</gene>